<comment type="function">
    <text evidence="8">RNA replication. The central part of this protein possibly functions as an ATP-binding helicase.</text>
</comment>
<evidence type="ECO:0000256" key="3">
    <source>
        <dbReference type="ARBA" id="ARBA00022695"/>
    </source>
</evidence>
<dbReference type="GO" id="GO:0006351">
    <property type="term" value="P:DNA-templated transcription"/>
    <property type="evidence" value="ECO:0007669"/>
    <property type="project" value="InterPro"/>
</dbReference>
<keyword evidence="2" id="KW-0808">Transferase</keyword>
<keyword evidence="4" id="KW-0547">Nucleotide-binding</keyword>
<proteinExistence type="predicted"/>
<evidence type="ECO:0000256" key="2">
    <source>
        <dbReference type="ARBA" id="ARBA00022679"/>
    </source>
</evidence>
<accession>A0A7T5QZB2</accession>
<evidence type="ECO:0000256" key="7">
    <source>
        <dbReference type="ARBA" id="ARBA00022953"/>
    </source>
</evidence>
<dbReference type="GO" id="GO:0006396">
    <property type="term" value="P:RNA processing"/>
    <property type="evidence" value="ECO:0007669"/>
    <property type="project" value="InterPro"/>
</dbReference>
<dbReference type="Pfam" id="PF00978">
    <property type="entry name" value="RdRP_2"/>
    <property type="match status" value="1"/>
</dbReference>
<dbReference type="GO" id="GO:0003968">
    <property type="term" value="F:RNA-directed RNA polymerase activity"/>
    <property type="evidence" value="ECO:0007669"/>
    <property type="project" value="UniProtKB-KW"/>
</dbReference>
<keyword evidence="5" id="KW-0378">Hydrolase</keyword>
<dbReference type="CDD" id="cd23246">
    <property type="entry name" value="Alphaflexiviridae_RdRp"/>
    <property type="match status" value="1"/>
</dbReference>
<evidence type="ECO:0000256" key="9">
    <source>
        <dbReference type="SAM" id="MobiDB-lite"/>
    </source>
</evidence>
<dbReference type="GO" id="GO:0008174">
    <property type="term" value="F:mRNA methyltransferase activity"/>
    <property type="evidence" value="ECO:0007669"/>
    <property type="project" value="UniProtKB-UniRule"/>
</dbReference>
<evidence type="ECO:0000259" key="11">
    <source>
        <dbReference type="PROSITE" id="PS51657"/>
    </source>
</evidence>
<dbReference type="InterPro" id="IPR027351">
    <property type="entry name" value="(+)RNA_virus_helicase_core_dom"/>
</dbReference>
<dbReference type="GO" id="GO:0016556">
    <property type="term" value="P:mRNA modification"/>
    <property type="evidence" value="ECO:0007669"/>
    <property type="project" value="InterPro"/>
</dbReference>
<evidence type="ECO:0000256" key="8">
    <source>
        <dbReference type="ARBA" id="ARBA00025585"/>
    </source>
</evidence>
<evidence type="ECO:0000256" key="6">
    <source>
        <dbReference type="ARBA" id="ARBA00022840"/>
    </source>
</evidence>
<dbReference type="InterPro" id="IPR043502">
    <property type="entry name" value="DNA/RNA_pol_sf"/>
</dbReference>
<dbReference type="PROSITE" id="PS50507">
    <property type="entry name" value="RDRP_SSRNA_POS"/>
    <property type="match status" value="1"/>
</dbReference>
<dbReference type="GO" id="GO:0005524">
    <property type="term" value="F:ATP binding"/>
    <property type="evidence" value="ECO:0007669"/>
    <property type="project" value="UniProtKB-KW"/>
</dbReference>
<dbReference type="PROSITE" id="PS51657">
    <property type="entry name" value="PSRV_HELICASE"/>
    <property type="match status" value="1"/>
</dbReference>
<dbReference type="SUPFAM" id="SSF52540">
    <property type="entry name" value="P-loop containing nucleoside triphosphate hydrolases"/>
    <property type="match status" value="1"/>
</dbReference>
<keyword evidence="1" id="KW-0696">RNA-directed RNA polymerase</keyword>
<evidence type="ECO:0000313" key="13">
    <source>
        <dbReference type="EMBL" id="QQG34618.1"/>
    </source>
</evidence>
<keyword evidence="7" id="KW-0693">Viral RNA replication</keyword>
<name>A0A7T5QZB2_9VIRU</name>
<feature type="domain" description="RdRp catalytic" evidence="10">
    <location>
        <begin position="1160"/>
        <end position="1266"/>
    </location>
</feature>
<organism evidence="13">
    <name type="scientific">Cymodocea alphaflexivirus 1</name>
    <dbReference type="NCBI Taxonomy" id="2794425"/>
    <lineage>
        <taxon>Viruses</taxon>
        <taxon>Riboviria</taxon>
        <taxon>Orthornavirae</taxon>
        <taxon>Kitrinoviricota</taxon>
        <taxon>Alsuviricetes</taxon>
        <taxon>Tymovirales</taxon>
        <taxon>Alphaflexiviridae</taxon>
    </lineage>
</organism>
<dbReference type="InterPro" id="IPR001788">
    <property type="entry name" value="RNA-dep_RNA_pol_alsuvir"/>
</dbReference>
<evidence type="ECO:0000256" key="1">
    <source>
        <dbReference type="ARBA" id="ARBA00022484"/>
    </source>
</evidence>
<dbReference type="Pfam" id="PF01443">
    <property type="entry name" value="Viral_helicase1"/>
    <property type="match status" value="1"/>
</dbReference>
<feature type="compositionally biased region" description="Polar residues" evidence="9">
    <location>
        <begin position="494"/>
        <end position="505"/>
    </location>
</feature>
<dbReference type="InterPro" id="IPR002588">
    <property type="entry name" value="Alphavirus-like_MT_dom"/>
</dbReference>
<dbReference type="PROSITE" id="PS51743">
    <property type="entry name" value="ALPHAVIRUS_MT"/>
    <property type="match status" value="1"/>
</dbReference>
<sequence length="1443" mass="163414">MALSDVRARFTDVTTIAKVQTTEYNLYSREVAFAEVINPYEQIPTNVPILKKFGIPIHPTPVIAHPHPACKAIENKLVDSIKNHLHAPTTFFFVKPEKVRRFGYQLKDADVRNPHLTPRDFIRYRENTFAAGFNEIKTPIAVVHDALHYYTPAVLLHMFAANPQLNTVIATLVIPPEIAHRHASLYPTIYTLRYRDKRFSFLPDGQASGSYEQSLTCLEWLKLGRLTSPNFPGLTITAERIDSILAHHLFVFSRGDFIIPEYNCFAYPALVTLPEIYVPRRANLLSPIRRDMIAKLIIYARTIKAVRPNDLWAKLRQLTPSDELASMDLLTANLMIDFVYVLTQLEQLNDAKKVLRSSLLSKFFSRTVEEIASWFRPLFGLTSFEENCRLIGLPEFSYDIRIEDRSLCVEPLRLMAVYGSSSSRTRKHTYPTLDFYATSEAMALANGPEALVDPAQDDVLAAADLLLQHYEDERRRVLHAIEAAHTLPDHNPPESGTTTVSSSVDNAPPPVTDFNLQSEIVRVDTQNPPATEAAISEASEPRALDPRLAAANFTDLGAQYDPINKTPISPIIETPVRDAILSRPLRNLPGQLAHHLKALQRNSYDWIYSADRARALADDYFHGKEGTFSTWNVRRRPDCAAWKPIAELAKPDTSVIFINGAPGSGKSRTLVEYLNNYPRLPSSSYTVITPTKELRSDWERKLTQRGDDTVKTFERALVEGLASIVILDDFGKLPPGYTDLLLALHSDIRLIVATGDNKQSIHHSTNREARTFSMQPEIDVWSRYSDYYLNITHRCPLRIANALGIYSCSGTAGVVLKANRPDVGELVLAPGLDTADSLARLGHNACTYAGSQGLTTRGVAIVLNHDTQWCQDRQMYTALSRATDYVKLVYANPATRDFENRVNSTPFLKTFLSLVPEVATPEHHPPEASVPDLMAPTHAAVENPIAVFEDYLEPLNDKESREIFTREGQTNLVQTTDPLVQAIPHQQNKDKALELITVDSRLTFSTPEENRRHFAATENMGYLLLEAFMQAFELPSDPIPFNPDLWDQCWNEVQNTYLAKPIAALVNSTNRQDLDNDWRKIFLFIKSQWVKKMEKFGSNTLKPGQTIASFVQATVMRTGQLARYIRRSLDKFQPGHIFINREQTVEQLDSFVKAKWNHNIPSFANDYTAYDQSQDGCMLNFELMLYRHFSVPEIELEFYRDLKMEPGVWGRILSIMRLTGEGPTFDANTNCNIAYHHLRYHVGRVPQCYAGDDMVQVGVPIERESWASISDNFTLVSKPEVQKRPNFTGFTFTKRGVIKDPMKLYASLQLAEKTDNLNQCLQSYARDIYYAYALGDGLYDEFTCEDWVFHHAALRLLLKHNMKPTPPTRHFDHQNYTLPGKAKEYYDSAHDRQCPRRVNENLPCTCDSGVEAERICELFPFMRGEASTSSSSQDPSGSGCCLR</sequence>
<dbReference type="InterPro" id="IPR027417">
    <property type="entry name" value="P-loop_NTPase"/>
</dbReference>
<feature type="domain" description="Alphavirus-like MT" evidence="12">
    <location>
        <begin position="58"/>
        <end position="221"/>
    </location>
</feature>
<dbReference type="InterPro" id="IPR007094">
    <property type="entry name" value="RNA-dir_pol_PSvirus"/>
</dbReference>
<reference evidence="13" key="1">
    <citation type="submission" date="2020-11" db="EMBL/GenBank/DDBJ databases">
        <authorList>
            <person name="Bejerman N."/>
        </authorList>
    </citation>
    <scope>NUCLEOTIDE SEQUENCE</scope>
    <source>
        <strain evidence="13">Cymo</strain>
    </source>
</reference>
<evidence type="ECO:0000256" key="5">
    <source>
        <dbReference type="ARBA" id="ARBA00022801"/>
    </source>
</evidence>
<dbReference type="Pfam" id="PF01660">
    <property type="entry name" value="Vmethyltransf"/>
    <property type="match status" value="1"/>
</dbReference>
<feature type="region of interest" description="Disordered" evidence="9">
    <location>
        <begin position="486"/>
        <end position="512"/>
    </location>
</feature>
<feature type="domain" description="(+)RNA virus helicase C-terminal" evidence="11">
    <location>
        <begin position="634"/>
        <end position="923"/>
    </location>
</feature>
<evidence type="ECO:0000259" key="12">
    <source>
        <dbReference type="PROSITE" id="PS51743"/>
    </source>
</evidence>
<evidence type="ECO:0000256" key="4">
    <source>
        <dbReference type="ARBA" id="ARBA00022741"/>
    </source>
</evidence>
<dbReference type="Gene3D" id="3.40.50.300">
    <property type="entry name" value="P-loop containing nucleotide triphosphate hydrolases"/>
    <property type="match status" value="1"/>
</dbReference>
<dbReference type="GO" id="GO:0016787">
    <property type="term" value="F:hydrolase activity"/>
    <property type="evidence" value="ECO:0007669"/>
    <property type="project" value="UniProtKB-KW"/>
</dbReference>
<dbReference type="GO" id="GO:0039694">
    <property type="term" value="P:viral RNA genome replication"/>
    <property type="evidence" value="ECO:0007669"/>
    <property type="project" value="InterPro"/>
</dbReference>
<protein>
    <submittedName>
        <fullName evidence="13">RdRp</fullName>
    </submittedName>
</protein>
<dbReference type="GO" id="GO:0003723">
    <property type="term" value="F:RNA binding"/>
    <property type="evidence" value="ECO:0007669"/>
    <property type="project" value="InterPro"/>
</dbReference>
<keyword evidence="6" id="KW-0067">ATP-binding</keyword>
<dbReference type="EMBL" id="MW328741">
    <property type="protein sequence ID" value="QQG34618.1"/>
    <property type="molecule type" value="Genomic_RNA"/>
</dbReference>
<evidence type="ECO:0000259" key="10">
    <source>
        <dbReference type="PROSITE" id="PS50507"/>
    </source>
</evidence>
<dbReference type="SUPFAM" id="SSF56672">
    <property type="entry name" value="DNA/RNA polymerases"/>
    <property type="match status" value="1"/>
</dbReference>
<keyword evidence="3" id="KW-0548">Nucleotidyltransferase</keyword>